<dbReference type="InterPro" id="IPR038933">
    <property type="entry name" value="Ovate"/>
</dbReference>
<evidence type="ECO:0000256" key="2">
    <source>
        <dbReference type="ARBA" id="ARBA00022491"/>
    </source>
</evidence>
<evidence type="ECO:0000313" key="9">
    <source>
        <dbReference type="EMBL" id="RWR80262.1"/>
    </source>
</evidence>
<keyword evidence="2 6" id="KW-0678">Repressor</keyword>
<evidence type="ECO:0000259" key="8">
    <source>
        <dbReference type="PROSITE" id="PS51754"/>
    </source>
</evidence>
<dbReference type="EMBL" id="QPKB01000003">
    <property type="protein sequence ID" value="RWR80262.1"/>
    <property type="molecule type" value="Genomic_DNA"/>
</dbReference>
<dbReference type="GO" id="GO:0005634">
    <property type="term" value="C:nucleus"/>
    <property type="evidence" value="ECO:0007669"/>
    <property type="project" value="UniProtKB-SubCell"/>
</dbReference>
<dbReference type="NCBIfam" id="TIGR01568">
    <property type="entry name" value="A_thal_3678"/>
    <property type="match status" value="1"/>
</dbReference>
<sequence length="211" mass="23258">MSSARRKLPPKPPIVNVGCGCRRPKLSNMFSPRPKSKFSNYHEPHVTHSSSSSGEGCGLSFNGDGNSSSANSTATLSPMSHLSQPPCAHLNDPIISFRKQIPCGCGGTTLMGIANTIISSSRSWRICQSVAVVKDSDDPYLDFQHSMLQMIIEKEIYSKDDLWELLNCFLSLNSPYHHQIIIRAFMEIWTEVFAAEPKSPDFQGLARANVS</sequence>
<keyword evidence="5 6" id="KW-0539">Nucleus</keyword>
<proteinExistence type="predicted"/>
<evidence type="ECO:0000313" key="10">
    <source>
        <dbReference type="Proteomes" id="UP000283530"/>
    </source>
</evidence>
<keyword evidence="10" id="KW-1185">Reference proteome</keyword>
<evidence type="ECO:0000256" key="7">
    <source>
        <dbReference type="SAM" id="MobiDB-lite"/>
    </source>
</evidence>
<gene>
    <name evidence="9" type="ORF">CKAN_00889300</name>
</gene>
<evidence type="ECO:0000256" key="1">
    <source>
        <dbReference type="ARBA" id="ARBA00004123"/>
    </source>
</evidence>
<dbReference type="OrthoDB" id="1928390at2759"/>
<evidence type="ECO:0000256" key="6">
    <source>
        <dbReference type="RuleBase" id="RU367028"/>
    </source>
</evidence>
<feature type="region of interest" description="Disordered" evidence="7">
    <location>
        <begin position="32"/>
        <end position="62"/>
    </location>
</feature>
<comment type="subcellular location">
    <subcellularLocation>
        <location evidence="1 6">Nucleus</location>
    </subcellularLocation>
</comment>
<dbReference type="PROSITE" id="PS51754">
    <property type="entry name" value="OVATE"/>
    <property type="match status" value="1"/>
</dbReference>
<reference evidence="9 10" key="1">
    <citation type="journal article" date="2019" name="Nat. Plants">
        <title>Stout camphor tree genome fills gaps in understanding of flowering plant genome evolution.</title>
        <authorList>
            <person name="Chaw S.M."/>
            <person name="Liu Y.C."/>
            <person name="Wu Y.W."/>
            <person name="Wang H.Y."/>
            <person name="Lin C.I."/>
            <person name="Wu C.S."/>
            <person name="Ke H.M."/>
            <person name="Chang L.Y."/>
            <person name="Hsu C.Y."/>
            <person name="Yang H.T."/>
            <person name="Sudianto E."/>
            <person name="Hsu M.H."/>
            <person name="Wu K.P."/>
            <person name="Wang L.N."/>
            <person name="Leebens-Mack J.H."/>
            <person name="Tsai I.J."/>
        </authorList>
    </citation>
    <scope>NUCLEOTIDE SEQUENCE [LARGE SCALE GENOMIC DNA]</scope>
    <source>
        <strain evidence="10">cv. Chaw 1501</strain>
        <tissue evidence="9">Young leaves</tissue>
    </source>
</reference>
<name>A0A3S3Q6J2_9MAGN</name>
<dbReference type="Pfam" id="PF04844">
    <property type="entry name" value="Ovate"/>
    <property type="match status" value="1"/>
</dbReference>
<dbReference type="GO" id="GO:0045892">
    <property type="term" value="P:negative regulation of DNA-templated transcription"/>
    <property type="evidence" value="ECO:0007669"/>
    <property type="project" value="UniProtKB-UniRule"/>
</dbReference>
<organism evidence="9 10">
    <name type="scientific">Cinnamomum micranthum f. kanehirae</name>
    <dbReference type="NCBI Taxonomy" id="337451"/>
    <lineage>
        <taxon>Eukaryota</taxon>
        <taxon>Viridiplantae</taxon>
        <taxon>Streptophyta</taxon>
        <taxon>Embryophyta</taxon>
        <taxon>Tracheophyta</taxon>
        <taxon>Spermatophyta</taxon>
        <taxon>Magnoliopsida</taxon>
        <taxon>Magnoliidae</taxon>
        <taxon>Laurales</taxon>
        <taxon>Lauraceae</taxon>
        <taxon>Cinnamomum</taxon>
    </lineage>
</organism>
<dbReference type="Proteomes" id="UP000283530">
    <property type="component" value="Unassembled WGS sequence"/>
</dbReference>
<comment type="caution">
    <text evidence="9">The sequence shown here is derived from an EMBL/GenBank/DDBJ whole genome shotgun (WGS) entry which is preliminary data.</text>
</comment>
<evidence type="ECO:0000256" key="3">
    <source>
        <dbReference type="ARBA" id="ARBA00023015"/>
    </source>
</evidence>
<comment type="function">
    <text evidence="6">Transcriptional repressor that regulates multiple aspects of plant growth and development.</text>
</comment>
<dbReference type="PANTHER" id="PTHR33057">
    <property type="entry name" value="TRANSCRIPTION REPRESSOR OFP7-RELATED"/>
    <property type="match status" value="1"/>
</dbReference>
<accession>A0A3S3Q6J2</accession>
<evidence type="ECO:0000256" key="4">
    <source>
        <dbReference type="ARBA" id="ARBA00023163"/>
    </source>
</evidence>
<evidence type="ECO:0000256" key="5">
    <source>
        <dbReference type="ARBA" id="ARBA00023242"/>
    </source>
</evidence>
<keyword evidence="3 6" id="KW-0805">Transcription regulation</keyword>
<feature type="domain" description="OVATE" evidence="8">
    <location>
        <begin position="132"/>
        <end position="191"/>
    </location>
</feature>
<dbReference type="AlphaFoldDB" id="A0A3S3Q6J2"/>
<dbReference type="InterPro" id="IPR006458">
    <property type="entry name" value="Ovate_C"/>
</dbReference>
<protein>
    <recommendedName>
        <fullName evidence="6">Transcription repressor</fullName>
    </recommendedName>
    <alternativeName>
        <fullName evidence="6">Ovate family protein</fullName>
    </alternativeName>
</protein>
<keyword evidence="4 6" id="KW-0804">Transcription</keyword>
<dbReference type="PANTHER" id="PTHR33057:SF70">
    <property type="entry name" value="TRANSCRIPTION REPRESSOR-RELATED"/>
    <property type="match status" value="1"/>
</dbReference>